<comment type="caution">
    <text evidence="1">The sequence shown here is derived from an EMBL/GenBank/DDBJ whole genome shotgun (WGS) entry which is preliminary data.</text>
</comment>
<reference evidence="1" key="1">
    <citation type="submission" date="2020-08" db="EMBL/GenBank/DDBJ databases">
        <title>Genomic Encyclopedia of Type Strains, Phase IV (KMG-V): Genome sequencing to study the core and pangenomes of soil and plant-associated prokaryotes.</title>
        <authorList>
            <person name="Whitman W."/>
        </authorList>
    </citation>
    <scope>NUCLEOTIDE SEQUENCE</scope>
    <source>
        <strain evidence="1">M8UP15</strain>
    </source>
</reference>
<gene>
    <name evidence="1" type="ORF">HDF13_002168</name>
</gene>
<evidence type="ECO:0000313" key="1">
    <source>
        <dbReference type="EMBL" id="MBB5339835.1"/>
    </source>
</evidence>
<proteinExistence type="predicted"/>
<organism evidence="1 2">
    <name type="scientific">Tunturiibacter gelidiferens</name>
    <dbReference type="NCBI Taxonomy" id="3069689"/>
    <lineage>
        <taxon>Bacteria</taxon>
        <taxon>Pseudomonadati</taxon>
        <taxon>Acidobacteriota</taxon>
        <taxon>Terriglobia</taxon>
        <taxon>Terriglobales</taxon>
        <taxon>Acidobacteriaceae</taxon>
        <taxon>Tunturiibacter</taxon>
    </lineage>
</organism>
<dbReference type="EMBL" id="JACHEA010000001">
    <property type="protein sequence ID" value="MBB5339835.1"/>
    <property type="molecule type" value="Genomic_DNA"/>
</dbReference>
<dbReference type="Proteomes" id="UP000569005">
    <property type="component" value="Unassembled WGS sequence"/>
</dbReference>
<evidence type="ECO:0000313" key="2">
    <source>
        <dbReference type="Proteomes" id="UP000569005"/>
    </source>
</evidence>
<accession>A0ACC5NZ52</accession>
<name>A0ACC5NZ52_9BACT</name>
<protein>
    <submittedName>
        <fullName evidence="1">Uncharacterized protein</fullName>
    </submittedName>
</protein>
<sequence length="57" mass="6012">MTFDDQFISARCVPLGSSAIRVGSNVTIVYTEPNLKFAGDPGDFLRGSTDAANTTSV</sequence>
<keyword evidence="2" id="KW-1185">Reference proteome</keyword>